<sequence>MAFRTSRHRAVAFAFPTSSWQPEPTRDFSVPNVHAVMHRRARAESTADDGAPKTQQKVVDKRQFRLPSYAPYYRSGAVVPSDQAVVGLTGGRPAAAATTAASATTRTCQHVIHAITSKAVTIKLVDGDGRYVYQQRGESASYLTQSPTRSTTRH</sequence>
<accession>A0A517TY04</accession>
<protein>
    <submittedName>
        <fullName evidence="1">Uncharacterized protein</fullName>
    </submittedName>
</protein>
<organism evidence="1 2">
    <name type="scientific">Lacipirellula limnantheis</name>
    <dbReference type="NCBI Taxonomy" id="2528024"/>
    <lineage>
        <taxon>Bacteria</taxon>
        <taxon>Pseudomonadati</taxon>
        <taxon>Planctomycetota</taxon>
        <taxon>Planctomycetia</taxon>
        <taxon>Pirellulales</taxon>
        <taxon>Lacipirellulaceae</taxon>
        <taxon>Lacipirellula</taxon>
    </lineage>
</organism>
<dbReference type="EMBL" id="CP036339">
    <property type="protein sequence ID" value="QDT73239.1"/>
    <property type="molecule type" value="Genomic_DNA"/>
</dbReference>
<dbReference type="AlphaFoldDB" id="A0A517TY04"/>
<proteinExistence type="predicted"/>
<gene>
    <name evidence="1" type="ORF">I41_24280</name>
</gene>
<evidence type="ECO:0000313" key="2">
    <source>
        <dbReference type="Proteomes" id="UP000317909"/>
    </source>
</evidence>
<evidence type="ECO:0000313" key="1">
    <source>
        <dbReference type="EMBL" id="QDT73239.1"/>
    </source>
</evidence>
<name>A0A517TY04_9BACT</name>
<dbReference type="Proteomes" id="UP000317909">
    <property type="component" value="Chromosome"/>
</dbReference>
<keyword evidence="2" id="KW-1185">Reference proteome</keyword>
<dbReference type="KEGG" id="llh:I41_24280"/>
<reference evidence="1 2" key="1">
    <citation type="submission" date="2019-02" db="EMBL/GenBank/DDBJ databases">
        <title>Deep-cultivation of Planctomycetes and their phenomic and genomic characterization uncovers novel biology.</title>
        <authorList>
            <person name="Wiegand S."/>
            <person name="Jogler M."/>
            <person name="Boedeker C."/>
            <person name="Pinto D."/>
            <person name="Vollmers J."/>
            <person name="Rivas-Marin E."/>
            <person name="Kohn T."/>
            <person name="Peeters S.H."/>
            <person name="Heuer A."/>
            <person name="Rast P."/>
            <person name="Oberbeckmann S."/>
            <person name="Bunk B."/>
            <person name="Jeske O."/>
            <person name="Meyerdierks A."/>
            <person name="Storesund J.E."/>
            <person name="Kallscheuer N."/>
            <person name="Luecker S."/>
            <person name="Lage O.M."/>
            <person name="Pohl T."/>
            <person name="Merkel B.J."/>
            <person name="Hornburger P."/>
            <person name="Mueller R.-W."/>
            <person name="Bruemmer F."/>
            <person name="Labrenz M."/>
            <person name="Spormann A.M."/>
            <person name="Op den Camp H."/>
            <person name="Overmann J."/>
            <person name="Amann R."/>
            <person name="Jetten M.S.M."/>
            <person name="Mascher T."/>
            <person name="Medema M.H."/>
            <person name="Devos D.P."/>
            <person name="Kaster A.-K."/>
            <person name="Ovreas L."/>
            <person name="Rohde M."/>
            <person name="Galperin M.Y."/>
            <person name="Jogler C."/>
        </authorList>
    </citation>
    <scope>NUCLEOTIDE SEQUENCE [LARGE SCALE GENOMIC DNA]</scope>
    <source>
        <strain evidence="1 2">I41</strain>
    </source>
</reference>